<keyword evidence="1" id="KW-0805">Transcription regulation</keyword>
<dbReference type="InterPro" id="IPR002577">
    <property type="entry name" value="HTH_HxlR"/>
</dbReference>
<keyword evidence="3" id="KW-0804">Transcription</keyword>
<keyword evidence="6" id="KW-1185">Reference proteome</keyword>
<dbReference type="Proteomes" id="UP001596353">
    <property type="component" value="Unassembled WGS sequence"/>
</dbReference>
<sequence length="134" mass="15032">MSVTNTVVRRASLESCGSDDHEDCGLELILVRLGEQWTVRVLAELAGGPLRYRVLERALDGISQRMLTLTLRRLERDGHLLRHVEPTVPPKVTYELTELGHAFATQVATLVEWSRQHKEAINAAQDTFDASGRD</sequence>
<evidence type="ECO:0000256" key="3">
    <source>
        <dbReference type="ARBA" id="ARBA00023163"/>
    </source>
</evidence>
<dbReference type="PANTHER" id="PTHR33204">
    <property type="entry name" value="TRANSCRIPTIONAL REGULATOR, MARR FAMILY"/>
    <property type="match status" value="1"/>
</dbReference>
<proteinExistence type="predicted"/>
<evidence type="ECO:0000256" key="2">
    <source>
        <dbReference type="ARBA" id="ARBA00023125"/>
    </source>
</evidence>
<protein>
    <submittedName>
        <fullName evidence="5">Winged helix-turn-helix transcriptional regulator</fullName>
    </submittedName>
</protein>
<dbReference type="InterPro" id="IPR036388">
    <property type="entry name" value="WH-like_DNA-bd_sf"/>
</dbReference>
<reference evidence="6" key="1">
    <citation type="journal article" date="2019" name="Int. J. Syst. Evol. Microbiol.">
        <title>The Global Catalogue of Microorganisms (GCM) 10K type strain sequencing project: providing services to taxonomists for standard genome sequencing and annotation.</title>
        <authorList>
            <consortium name="The Broad Institute Genomics Platform"/>
            <consortium name="The Broad Institute Genome Sequencing Center for Infectious Disease"/>
            <person name="Wu L."/>
            <person name="Ma J."/>
        </authorList>
    </citation>
    <scope>NUCLEOTIDE SEQUENCE [LARGE SCALE GENOMIC DNA]</scope>
    <source>
        <strain evidence="6">CCUG 66188</strain>
    </source>
</reference>
<name>A0ABW2B881_9RHOB</name>
<dbReference type="PANTHER" id="PTHR33204:SF39">
    <property type="entry name" value="TRANSCRIPTIONAL REGULATORY PROTEIN"/>
    <property type="match status" value="1"/>
</dbReference>
<evidence type="ECO:0000256" key="1">
    <source>
        <dbReference type="ARBA" id="ARBA00023015"/>
    </source>
</evidence>
<dbReference type="SUPFAM" id="SSF46785">
    <property type="entry name" value="Winged helix' DNA-binding domain"/>
    <property type="match status" value="1"/>
</dbReference>
<dbReference type="Gene3D" id="1.10.10.10">
    <property type="entry name" value="Winged helix-like DNA-binding domain superfamily/Winged helix DNA-binding domain"/>
    <property type="match status" value="1"/>
</dbReference>
<dbReference type="PROSITE" id="PS51118">
    <property type="entry name" value="HTH_HXLR"/>
    <property type="match status" value="1"/>
</dbReference>
<evidence type="ECO:0000313" key="6">
    <source>
        <dbReference type="Proteomes" id="UP001596353"/>
    </source>
</evidence>
<keyword evidence="2" id="KW-0238">DNA-binding</keyword>
<accession>A0ABW2B881</accession>
<evidence type="ECO:0000313" key="5">
    <source>
        <dbReference type="EMBL" id="MFC6761899.1"/>
    </source>
</evidence>
<gene>
    <name evidence="5" type="ORF">ACFQFQ_24255</name>
</gene>
<evidence type="ECO:0000259" key="4">
    <source>
        <dbReference type="PROSITE" id="PS51118"/>
    </source>
</evidence>
<dbReference type="InterPro" id="IPR036390">
    <property type="entry name" value="WH_DNA-bd_sf"/>
</dbReference>
<organism evidence="5 6">
    <name type="scientific">Sulfitobacter porphyrae</name>
    <dbReference type="NCBI Taxonomy" id="1246864"/>
    <lineage>
        <taxon>Bacteria</taxon>
        <taxon>Pseudomonadati</taxon>
        <taxon>Pseudomonadota</taxon>
        <taxon>Alphaproteobacteria</taxon>
        <taxon>Rhodobacterales</taxon>
        <taxon>Roseobacteraceae</taxon>
        <taxon>Sulfitobacter</taxon>
    </lineage>
</organism>
<dbReference type="Pfam" id="PF01638">
    <property type="entry name" value="HxlR"/>
    <property type="match status" value="1"/>
</dbReference>
<comment type="caution">
    <text evidence="5">The sequence shown here is derived from an EMBL/GenBank/DDBJ whole genome shotgun (WGS) entry which is preliminary data.</text>
</comment>
<feature type="domain" description="HTH hxlR-type" evidence="4">
    <location>
        <begin position="24"/>
        <end position="122"/>
    </location>
</feature>
<dbReference type="EMBL" id="JBHSWG010000003">
    <property type="protein sequence ID" value="MFC6761899.1"/>
    <property type="molecule type" value="Genomic_DNA"/>
</dbReference>